<dbReference type="PANTHER" id="PTHR11635">
    <property type="entry name" value="CAMP-DEPENDENT PROTEIN KINASE REGULATORY CHAIN"/>
    <property type="match status" value="1"/>
</dbReference>
<evidence type="ECO:0000259" key="2">
    <source>
        <dbReference type="PROSITE" id="PS50042"/>
    </source>
</evidence>
<dbReference type="GeneID" id="24438721"/>
<dbReference type="Gene3D" id="2.60.120.10">
    <property type="entry name" value="Jelly Rolls"/>
    <property type="match status" value="2"/>
</dbReference>
<dbReference type="AlphaFoldDB" id="W7XJG3"/>
<dbReference type="InterPro" id="IPR018490">
    <property type="entry name" value="cNMP-bd_dom_sf"/>
</dbReference>
<dbReference type="InterPro" id="IPR014710">
    <property type="entry name" value="RmlC-like_jellyroll"/>
</dbReference>
<dbReference type="CDD" id="cd00038">
    <property type="entry name" value="CAP_ED"/>
    <property type="match status" value="2"/>
</dbReference>
<dbReference type="GO" id="GO:0030552">
    <property type="term" value="F:cAMP binding"/>
    <property type="evidence" value="ECO:0007669"/>
    <property type="project" value="TreeGrafter"/>
</dbReference>
<accession>W7XJG3</accession>
<evidence type="ECO:0000313" key="3">
    <source>
        <dbReference type="EMBL" id="EWS75496.1"/>
    </source>
</evidence>
<dbReference type="InParanoid" id="W7XJG3"/>
<sequence length="769" mass="89229">MACDKVYILLNGKLGVTLRDRQQNDVLIKEINKFEDFGKIEVQNNVSRNSSILALKRSEICSIDKRTYQDVIGQIKKKSSDYFIDNFKLFSCFQGLSKAQQISLIPLINIKYFQRNQVVFKEKESAKQIFFIISGDFKAYSSAVVATNDYHGEYILNTSHLTAETENLFKMRHCVKKIQLAIYSTGEIVGCEDLLTDDETRSSELVCDSERGIIFAISRQDLESRIAEDDPFWQTLLDIAMLKMENKERKLEQLRDPQRKTGLNREVVLSQKRIRINNTSNERKVNFSQPLKPLRNPSCIQEQSKNLGKIQIHVNKCLNSSQERLQNNSVIIRDFQQSKPLINNMPYKQIQNFENPLKSSEILSSSEIYSSQQLDEVHLIKNNSFITQFDNHHFVRHLGEKQYLHSHRNSYLSNQSSSTHETNADTQETTGSKGKSDVSARQNFQIMNSTSQSDFSQILPPKKFIVSSRKNRIHSQEDLKTQESGNYSVQNTVQPMTHRARGNREVIRKDMINRSMDNLEFLKTVQNAKTEDTEKVQEGFDQVNQSQLINKYLGGNDKHDCYKEIMNNLKKKNIQIHENKEFNDVHMNYNYLRSSRIDRSSIKLHRISQKLFQDQNNLNTSINEQDNSQKMSQVNLQQVNNNTFIAKAPKIISNSFFTSFKFNQINHQNNKISFIQNPRALKSSQQKLNSAKESLNNSQNNLSIDHQTIQNNYTNNTTNSQNNYNQSSLQNEFIETNRNIQYSNETTARCKQIRIKKKNIQNLLNQSIL</sequence>
<reference evidence="4" key="1">
    <citation type="journal article" date="2006" name="PLoS Biol.">
        <title>Macronuclear genome sequence of the ciliate Tetrahymena thermophila, a model eukaryote.</title>
        <authorList>
            <person name="Eisen J.A."/>
            <person name="Coyne R.S."/>
            <person name="Wu M."/>
            <person name="Wu D."/>
            <person name="Thiagarajan M."/>
            <person name="Wortman J.R."/>
            <person name="Badger J.H."/>
            <person name="Ren Q."/>
            <person name="Amedeo P."/>
            <person name="Jones K.M."/>
            <person name="Tallon L.J."/>
            <person name="Delcher A.L."/>
            <person name="Salzberg S.L."/>
            <person name="Silva J.C."/>
            <person name="Haas B.J."/>
            <person name="Majoros W.H."/>
            <person name="Farzad M."/>
            <person name="Carlton J.M."/>
            <person name="Smith R.K. Jr."/>
            <person name="Garg J."/>
            <person name="Pearlman R.E."/>
            <person name="Karrer K.M."/>
            <person name="Sun L."/>
            <person name="Manning G."/>
            <person name="Elde N.C."/>
            <person name="Turkewitz A.P."/>
            <person name="Asai D.J."/>
            <person name="Wilkes D.E."/>
            <person name="Wang Y."/>
            <person name="Cai H."/>
            <person name="Collins K."/>
            <person name="Stewart B.A."/>
            <person name="Lee S.R."/>
            <person name="Wilamowska K."/>
            <person name="Weinberg Z."/>
            <person name="Ruzzo W.L."/>
            <person name="Wloga D."/>
            <person name="Gaertig J."/>
            <person name="Frankel J."/>
            <person name="Tsao C.-C."/>
            <person name="Gorovsky M.A."/>
            <person name="Keeling P.J."/>
            <person name="Waller R.F."/>
            <person name="Patron N.J."/>
            <person name="Cherry J.M."/>
            <person name="Stover N.A."/>
            <person name="Krieger C.J."/>
            <person name="del Toro C."/>
            <person name="Ryder H.F."/>
            <person name="Williamson S.C."/>
            <person name="Barbeau R.A."/>
            <person name="Hamilton E.P."/>
            <person name="Orias E."/>
        </authorList>
    </citation>
    <scope>NUCLEOTIDE SEQUENCE [LARGE SCALE GENOMIC DNA]</scope>
    <source>
        <strain evidence="4">SB210</strain>
    </source>
</reference>
<feature type="region of interest" description="Disordered" evidence="1">
    <location>
        <begin position="412"/>
        <end position="439"/>
    </location>
</feature>
<dbReference type="InterPro" id="IPR050503">
    <property type="entry name" value="cAMP-dep_PK_reg_su-like"/>
</dbReference>
<dbReference type="GO" id="GO:0005952">
    <property type="term" value="C:cAMP-dependent protein kinase complex"/>
    <property type="evidence" value="ECO:0007669"/>
    <property type="project" value="InterPro"/>
</dbReference>
<name>W7XJG3_TETTS</name>
<dbReference type="SUPFAM" id="SSF51206">
    <property type="entry name" value="cAMP-binding domain-like"/>
    <property type="match status" value="2"/>
</dbReference>
<evidence type="ECO:0000313" key="4">
    <source>
        <dbReference type="Proteomes" id="UP000009168"/>
    </source>
</evidence>
<dbReference type="PANTHER" id="PTHR11635:SF152">
    <property type="entry name" value="CAMP-DEPENDENT PROTEIN KINASE TYPE I REGULATORY SUBUNIT-RELATED"/>
    <property type="match status" value="1"/>
</dbReference>
<evidence type="ECO:0000256" key="1">
    <source>
        <dbReference type="SAM" id="MobiDB-lite"/>
    </source>
</evidence>
<dbReference type="GO" id="GO:0004862">
    <property type="term" value="F:cAMP-dependent protein kinase inhibitor activity"/>
    <property type="evidence" value="ECO:0007669"/>
    <property type="project" value="TreeGrafter"/>
</dbReference>
<gene>
    <name evidence="3" type="ORF">TTHERM_000392689</name>
</gene>
<organism evidence="3 4">
    <name type="scientific">Tetrahymena thermophila (strain SB210)</name>
    <dbReference type="NCBI Taxonomy" id="312017"/>
    <lineage>
        <taxon>Eukaryota</taxon>
        <taxon>Sar</taxon>
        <taxon>Alveolata</taxon>
        <taxon>Ciliophora</taxon>
        <taxon>Intramacronucleata</taxon>
        <taxon>Oligohymenophorea</taxon>
        <taxon>Hymenostomatida</taxon>
        <taxon>Tetrahymenina</taxon>
        <taxon>Tetrahymenidae</taxon>
        <taxon>Tetrahymena</taxon>
    </lineage>
</organism>
<dbReference type="GO" id="GO:0034236">
    <property type="term" value="F:protein kinase A catalytic subunit binding"/>
    <property type="evidence" value="ECO:0007669"/>
    <property type="project" value="TreeGrafter"/>
</dbReference>
<dbReference type="Proteomes" id="UP000009168">
    <property type="component" value="Unassembled WGS sequence"/>
</dbReference>
<dbReference type="InterPro" id="IPR000595">
    <property type="entry name" value="cNMP-bd_dom"/>
</dbReference>
<dbReference type="EMBL" id="GG662770">
    <property type="protein sequence ID" value="EWS75496.1"/>
    <property type="molecule type" value="Genomic_DNA"/>
</dbReference>
<dbReference type="PROSITE" id="PS50042">
    <property type="entry name" value="CNMP_BINDING_3"/>
    <property type="match status" value="2"/>
</dbReference>
<feature type="domain" description="Cyclic nucleotide-binding" evidence="2">
    <location>
        <begin position="92"/>
        <end position="140"/>
    </location>
</feature>
<proteinExistence type="predicted"/>
<dbReference type="GO" id="GO:0005829">
    <property type="term" value="C:cytosol"/>
    <property type="evidence" value="ECO:0007669"/>
    <property type="project" value="TreeGrafter"/>
</dbReference>
<dbReference type="KEGG" id="tet:TTHERM_000392689"/>
<protein>
    <submittedName>
        <fullName evidence="3">Cyclic nucleotide-binding domain protein</fullName>
    </submittedName>
</protein>
<keyword evidence="4" id="KW-1185">Reference proteome</keyword>
<feature type="domain" description="Cyclic nucleotide-binding" evidence="2">
    <location>
        <begin position="4"/>
        <end position="73"/>
    </location>
</feature>
<dbReference type="RefSeq" id="XP_012651965.1">
    <property type="nucleotide sequence ID" value="XM_012796511.1"/>
</dbReference>